<accession>I5B5J4</accession>
<protein>
    <submittedName>
        <fullName evidence="1">Uncharacterized protein</fullName>
    </submittedName>
</protein>
<dbReference type="Proteomes" id="UP000005778">
    <property type="component" value="Chromosome"/>
</dbReference>
<dbReference type="AlphaFoldDB" id="I5B5J4"/>
<evidence type="ECO:0000313" key="2">
    <source>
        <dbReference type="Proteomes" id="UP000005778"/>
    </source>
</evidence>
<organism evidence="1 2">
    <name type="scientific">Desulfobacter postgatei 2ac9</name>
    <dbReference type="NCBI Taxonomy" id="879212"/>
    <lineage>
        <taxon>Bacteria</taxon>
        <taxon>Pseudomonadati</taxon>
        <taxon>Thermodesulfobacteriota</taxon>
        <taxon>Desulfobacteria</taxon>
        <taxon>Desulfobacterales</taxon>
        <taxon>Desulfobacteraceae</taxon>
        <taxon>Desulfobacter</taxon>
    </lineage>
</organism>
<gene>
    <name evidence="1" type="ORF">DespoDRAFT_02940</name>
</gene>
<reference evidence="1 2" key="2">
    <citation type="submission" date="2012-02" db="EMBL/GenBank/DDBJ databases">
        <title>Improved High-Quality Draft sequence of Desulfobacter postgatei 2ac9.</title>
        <authorList>
            <consortium name="US DOE Joint Genome Institute"/>
            <person name="Lucas S."/>
            <person name="Han J."/>
            <person name="Lapidus A."/>
            <person name="Cheng J.-F."/>
            <person name="Goodwin L."/>
            <person name="Pitluck S."/>
            <person name="Peters L."/>
            <person name="Ovchinnikova G."/>
            <person name="Held B."/>
            <person name="Detter J.C."/>
            <person name="Han C."/>
            <person name="Tapia R."/>
            <person name="Land M."/>
            <person name="Hauser L."/>
            <person name="Kyrpides N."/>
            <person name="Ivanova N."/>
            <person name="Pagani I."/>
            <person name="Orellana R."/>
            <person name="Lovley D."/>
            <person name="Woyke T."/>
        </authorList>
    </citation>
    <scope>NUCLEOTIDE SEQUENCE [LARGE SCALE GENOMIC DNA]</scope>
    <source>
        <strain evidence="1 2">2ac9</strain>
    </source>
</reference>
<proteinExistence type="predicted"/>
<evidence type="ECO:0000313" key="1">
    <source>
        <dbReference type="EMBL" id="EIM64757.1"/>
    </source>
</evidence>
<reference evidence="1 2" key="1">
    <citation type="submission" date="2011-09" db="EMBL/GenBank/DDBJ databases">
        <authorList>
            <consortium name="US DOE Joint Genome Institute (JGI-PGF)"/>
            <person name="Lucas S."/>
            <person name="Han J."/>
            <person name="Lapidus A."/>
            <person name="Cheng J.-F."/>
            <person name="Goodwin L."/>
            <person name="Pitluck S."/>
            <person name="Peters L."/>
            <person name="Land M.L."/>
            <person name="Hauser L."/>
            <person name="Orellana R."/>
            <person name="Lovley D."/>
            <person name="Woyke T.J."/>
        </authorList>
    </citation>
    <scope>NUCLEOTIDE SEQUENCE [LARGE SCALE GENOMIC DNA]</scope>
    <source>
        <strain evidence="1 2">2ac9</strain>
    </source>
</reference>
<name>I5B5J4_9BACT</name>
<sequence>MNQIEFKILFRAPKYPVIIVSANRLYSAFDINQLAEGCISSVPIENKDYIQVVDSTGSEFWYMPKHYTLSPGFVFKKWTKKQIIETFNNSASEKRILQEYSMKSLSSKRLDKIIHDICTILKS</sequence>
<dbReference type="OrthoDB" id="7060459at2"/>
<dbReference type="EMBL" id="CM001488">
    <property type="protein sequence ID" value="EIM64757.1"/>
    <property type="molecule type" value="Genomic_DNA"/>
</dbReference>
<dbReference type="HOGENOM" id="CLU_2011586_0_0_7"/>
<dbReference type="STRING" id="879212.DespoDRAFT_02940"/>
<keyword evidence="2" id="KW-1185">Reference proteome</keyword>